<evidence type="ECO:0000259" key="1">
    <source>
        <dbReference type="Pfam" id="PF09643"/>
    </source>
</evidence>
<protein>
    <recommendedName>
        <fullName evidence="1">YopX protein domain-containing protein</fullName>
    </recommendedName>
</protein>
<dbReference type="SUPFAM" id="SSF159006">
    <property type="entry name" value="YopX-like"/>
    <property type="match status" value="1"/>
</dbReference>
<dbReference type="InterPro" id="IPR023385">
    <property type="entry name" value="YopX-like_C"/>
</dbReference>
<sequence length="134" mass="15183">MNRPIKLRAWDAANRTLTPVTSIEQLVNPQLVISQFTGIYDARGVEVWEGDIIRWMHVDKVEQWAGVYHYLVCYRSGCFGTTDHEGVEFTPFSTREGPLADLVVGNVYLTPNQLTQNAEWEGVALPLDYLINAN</sequence>
<organism evidence="2 3">
    <name type="scientific">Fibrella aestuarina BUZ 2</name>
    <dbReference type="NCBI Taxonomy" id="1166018"/>
    <lineage>
        <taxon>Bacteria</taxon>
        <taxon>Pseudomonadati</taxon>
        <taxon>Bacteroidota</taxon>
        <taxon>Cytophagia</taxon>
        <taxon>Cytophagales</taxon>
        <taxon>Spirosomataceae</taxon>
        <taxon>Fibrella</taxon>
    </lineage>
</organism>
<proteinExistence type="predicted"/>
<dbReference type="EMBL" id="HE796683">
    <property type="protein sequence ID" value="CCG98378.1"/>
    <property type="molecule type" value="Genomic_DNA"/>
</dbReference>
<name>I0K2M5_9BACT</name>
<evidence type="ECO:0000313" key="3">
    <source>
        <dbReference type="Proteomes" id="UP000011058"/>
    </source>
</evidence>
<dbReference type="Gene3D" id="2.30.30.290">
    <property type="entry name" value="YopX-like domains"/>
    <property type="match status" value="1"/>
</dbReference>
<gene>
    <name evidence="2" type="ORF">FAES_0366</name>
</gene>
<dbReference type="Pfam" id="PF09643">
    <property type="entry name" value="YopX"/>
    <property type="match status" value="1"/>
</dbReference>
<dbReference type="HOGENOM" id="CLU_1893079_0_0_10"/>
<dbReference type="Proteomes" id="UP000011058">
    <property type="component" value="Chromosome"/>
</dbReference>
<reference evidence="2 3" key="1">
    <citation type="journal article" date="2012" name="J. Bacteriol.">
        <title>Genome Sequence of Fibrella aestuarina BUZ 2T, a Filamentous Marine Bacterium.</title>
        <authorList>
            <person name="Filippini M."/>
            <person name="Qi W."/>
            <person name="Blom J."/>
            <person name="Goesmann A."/>
            <person name="Smits T.H."/>
            <person name="Bagheri H.C."/>
        </authorList>
    </citation>
    <scope>NUCLEOTIDE SEQUENCE [LARGE SCALE GENOMIC DNA]</scope>
    <source>
        <strain evidence="3">BUZ 2T</strain>
    </source>
</reference>
<dbReference type="OrthoDB" id="1809393at2"/>
<evidence type="ECO:0000313" key="2">
    <source>
        <dbReference type="EMBL" id="CCG98378.1"/>
    </source>
</evidence>
<accession>I0K2M5</accession>
<dbReference type="KEGG" id="fae:FAES_0366"/>
<feature type="domain" description="YopX protein" evidence="1">
    <location>
        <begin position="25"/>
        <end position="114"/>
    </location>
</feature>
<dbReference type="RefSeq" id="WP_015329478.1">
    <property type="nucleotide sequence ID" value="NC_020054.1"/>
</dbReference>
<keyword evidence="3" id="KW-1185">Reference proteome</keyword>
<dbReference type="AlphaFoldDB" id="I0K2M5"/>
<dbReference type="InterPro" id="IPR019096">
    <property type="entry name" value="YopX_protein"/>
</dbReference>